<dbReference type="Gene3D" id="3.50.50.60">
    <property type="entry name" value="FAD/NAD(P)-binding domain"/>
    <property type="match status" value="2"/>
</dbReference>
<name>A0A1I1T8W7_9BURK</name>
<evidence type="ECO:0000259" key="2">
    <source>
        <dbReference type="Pfam" id="PF01266"/>
    </source>
</evidence>
<dbReference type="Gene3D" id="3.30.9.10">
    <property type="entry name" value="D-Amino Acid Oxidase, subunit A, domain 2"/>
    <property type="match status" value="1"/>
</dbReference>
<dbReference type="AlphaFoldDB" id="A0A1I1T8W7"/>
<dbReference type="PANTHER" id="PTHR13847">
    <property type="entry name" value="SARCOSINE DEHYDROGENASE-RELATED"/>
    <property type="match status" value="1"/>
</dbReference>
<dbReference type="STRING" id="32040.SAMN04489710_10324"/>
<dbReference type="SUPFAM" id="SSF51905">
    <property type="entry name" value="FAD/NAD(P)-binding domain"/>
    <property type="match status" value="1"/>
</dbReference>
<keyword evidence="1" id="KW-0560">Oxidoreductase</keyword>
<dbReference type="PANTHER" id="PTHR13847:SF289">
    <property type="entry name" value="GLYCINE OXIDASE"/>
    <property type="match status" value="1"/>
</dbReference>
<gene>
    <name evidence="3" type="ORF">SAMN04489710_10324</name>
</gene>
<keyword evidence="4" id="KW-1185">Reference proteome</keyword>
<dbReference type="SUPFAM" id="SSF54373">
    <property type="entry name" value="FAD-linked reductases, C-terminal domain"/>
    <property type="match status" value="1"/>
</dbReference>
<dbReference type="GO" id="GO:0005737">
    <property type="term" value="C:cytoplasm"/>
    <property type="evidence" value="ECO:0007669"/>
    <property type="project" value="TreeGrafter"/>
</dbReference>
<evidence type="ECO:0000313" key="4">
    <source>
        <dbReference type="Proteomes" id="UP000199517"/>
    </source>
</evidence>
<dbReference type="InterPro" id="IPR036188">
    <property type="entry name" value="FAD/NAD-bd_sf"/>
</dbReference>
<sequence length="438" mass="46613">MSSTPGSSAERRRHVVVIGAGIVGTACAIELLRSGRDVTLLNPHAAGGPEATSYGNAGWLSSHSILPPSGPGMWRQVPGYLMDPAGPLTVRWGYLPRALPWLWRFLRSGRTPAHVARTAHALRQLLRDAPALHANLAAEAGVPHLIARRGLLHVYRSRADFAADGLGWRLRGDEGIRFETIEGAELRAHEPDLLPSYGFGVRVDEAGHCANPGAYLAALAAHAQSRGARWITGSATGLRIESGRLLAVQTDQGELPCQAAVIAAGAYSRPLARAAGDRVWLDTERGYHAMLDVRAGTAEPAPPGPRTSTMVMDRKLIVHQMAHGLRVAGQVEIAGLHAAPDWRRARILLGHLFDLYPSLPRGTLEPGAAFWMGRRPSTSDGLPCIGPASGCADVVHAYGHGHVGLGASARTAALVAQSVDGRQPGIDLAPFSPGRWRR</sequence>
<dbReference type="Pfam" id="PF01266">
    <property type="entry name" value="DAO"/>
    <property type="match status" value="1"/>
</dbReference>
<dbReference type="InterPro" id="IPR006076">
    <property type="entry name" value="FAD-dep_OxRdtase"/>
</dbReference>
<dbReference type="GO" id="GO:0016491">
    <property type="term" value="F:oxidoreductase activity"/>
    <property type="evidence" value="ECO:0007669"/>
    <property type="project" value="UniProtKB-KW"/>
</dbReference>
<dbReference type="EMBL" id="FOMQ01000003">
    <property type="protein sequence ID" value="SFD51890.1"/>
    <property type="molecule type" value="Genomic_DNA"/>
</dbReference>
<reference evidence="4" key="1">
    <citation type="submission" date="2016-10" db="EMBL/GenBank/DDBJ databases">
        <authorList>
            <person name="Varghese N."/>
            <person name="Submissions S."/>
        </authorList>
    </citation>
    <scope>NUCLEOTIDE SEQUENCE [LARGE SCALE GENOMIC DNA]</scope>
    <source>
        <strain evidence="4">DSM 7481</strain>
    </source>
</reference>
<dbReference type="RefSeq" id="WP_092950153.1">
    <property type="nucleotide sequence ID" value="NZ_FOMQ01000003.1"/>
</dbReference>
<evidence type="ECO:0000313" key="3">
    <source>
        <dbReference type="EMBL" id="SFD51890.1"/>
    </source>
</evidence>
<feature type="domain" description="FAD dependent oxidoreductase" evidence="2">
    <location>
        <begin position="14"/>
        <end position="417"/>
    </location>
</feature>
<dbReference type="OrthoDB" id="18526at2"/>
<dbReference type="Proteomes" id="UP000199517">
    <property type="component" value="Unassembled WGS sequence"/>
</dbReference>
<accession>A0A1I1T8W7</accession>
<proteinExistence type="predicted"/>
<protein>
    <submittedName>
        <fullName evidence="3">D-amino-acid dehydrogenase</fullName>
    </submittedName>
</protein>
<organism evidence="3 4">
    <name type="scientific">Paracidovorax konjaci</name>
    <dbReference type="NCBI Taxonomy" id="32040"/>
    <lineage>
        <taxon>Bacteria</taxon>
        <taxon>Pseudomonadati</taxon>
        <taxon>Pseudomonadota</taxon>
        <taxon>Betaproteobacteria</taxon>
        <taxon>Burkholderiales</taxon>
        <taxon>Comamonadaceae</taxon>
        <taxon>Paracidovorax</taxon>
    </lineage>
</organism>
<evidence type="ECO:0000256" key="1">
    <source>
        <dbReference type="ARBA" id="ARBA00023002"/>
    </source>
</evidence>